<comment type="caution">
    <text evidence="3">The sequence shown here is derived from an EMBL/GenBank/DDBJ whole genome shotgun (WGS) entry which is preliminary data.</text>
</comment>
<keyword evidence="4" id="KW-1185">Reference proteome</keyword>
<reference evidence="4" key="1">
    <citation type="journal article" date="2019" name="Int. J. Syst. Evol. Microbiol.">
        <title>The Global Catalogue of Microorganisms (GCM) 10K type strain sequencing project: providing services to taxonomists for standard genome sequencing and annotation.</title>
        <authorList>
            <consortium name="The Broad Institute Genomics Platform"/>
            <consortium name="The Broad Institute Genome Sequencing Center for Infectious Disease"/>
            <person name="Wu L."/>
            <person name="Ma J."/>
        </authorList>
    </citation>
    <scope>NUCLEOTIDE SEQUENCE [LARGE SCALE GENOMIC DNA]</scope>
    <source>
        <strain evidence="4">JCM 17804</strain>
    </source>
</reference>
<evidence type="ECO:0000313" key="3">
    <source>
        <dbReference type="EMBL" id="GAA4354392.1"/>
    </source>
</evidence>
<evidence type="ECO:0000256" key="2">
    <source>
        <dbReference type="ARBA" id="ARBA00023002"/>
    </source>
</evidence>
<proteinExistence type="inferred from homology"/>
<dbReference type="RefSeq" id="WP_345540841.1">
    <property type="nucleotide sequence ID" value="NZ_BAABGJ010000080.1"/>
</dbReference>
<evidence type="ECO:0000313" key="4">
    <source>
        <dbReference type="Proteomes" id="UP001500975"/>
    </source>
</evidence>
<organism evidence="3 4">
    <name type="scientific">Variovorax defluvii</name>
    <dbReference type="NCBI Taxonomy" id="913761"/>
    <lineage>
        <taxon>Bacteria</taxon>
        <taxon>Pseudomonadati</taxon>
        <taxon>Pseudomonadota</taxon>
        <taxon>Betaproteobacteria</taxon>
        <taxon>Burkholderiales</taxon>
        <taxon>Comamonadaceae</taxon>
        <taxon>Variovorax</taxon>
    </lineage>
</organism>
<protein>
    <submittedName>
        <fullName evidence="3">SDR family NAD(P)-dependent oxidoreductase</fullName>
    </submittedName>
</protein>
<dbReference type="EMBL" id="BAABGJ010000080">
    <property type="protein sequence ID" value="GAA4354392.1"/>
    <property type="molecule type" value="Genomic_DNA"/>
</dbReference>
<dbReference type="CDD" id="cd05233">
    <property type="entry name" value="SDR_c"/>
    <property type="match status" value="1"/>
</dbReference>
<dbReference type="SUPFAM" id="SSF51735">
    <property type="entry name" value="NAD(P)-binding Rossmann-fold domains"/>
    <property type="match status" value="1"/>
</dbReference>
<keyword evidence="2" id="KW-0560">Oxidoreductase</keyword>
<dbReference type="Pfam" id="PF13561">
    <property type="entry name" value="adh_short_C2"/>
    <property type="match status" value="1"/>
</dbReference>
<dbReference type="PANTHER" id="PTHR43477:SF1">
    <property type="entry name" value="DIHYDROANTICAPSIN 7-DEHYDROGENASE"/>
    <property type="match status" value="1"/>
</dbReference>
<gene>
    <name evidence="3" type="ORF">GCM10023165_45580</name>
</gene>
<dbReference type="Proteomes" id="UP001500975">
    <property type="component" value="Unassembled WGS sequence"/>
</dbReference>
<dbReference type="InterPro" id="IPR051122">
    <property type="entry name" value="SDR_DHRS6-like"/>
</dbReference>
<dbReference type="PRINTS" id="PR00081">
    <property type="entry name" value="GDHRDH"/>
</dbReference>
<comment type="similarity">
    <text evidence="1">Belongs to the short-chain dehydrogenases/reductases (SDR) family.</text>
</comment>
<name>A0ABP8IA47_9BURK</name>
<dbReference type="PANTHER" id="PTHR43477">
    <property type="entry name" value="DIHYDROANTICAPSIN 7-DEHYDROGENASE"/>
    <property type="match status" value="1"/>
</dbReference>
<evidence type="ECO:0000256" key="1">
    <source>
        <dbReference type="ARBA" id="ARBA00006484"/>
    </source>
</evidence>
<accession>A0ABP8IA47</accession>
<dbReference type="InterPro" id="IPR036291">
    <property type="entry name" value="NAD(P)-bd_dom_sf"/>
</dbReference>
<dbReference type="InterPro" id="IPR002347">
    <property type="entry name" value="SDR_fam"/>
</dbReference>
<sequence>MNPFYADKTILITGGAGGIGVQTAKVFLDAGARVRLADRAQEALEQARSALGGPPNLQLQVNGLDSEEACTRALEEGGKPYALVHLAGISLPDLEDLGDLSLFDDTMAANVRNGYQLGRLFHARCAGTPELPSRMVFACSLAFRRGGLDRIAYSASKGAIAGMVRAMTRRFAPVVHVNAVAPGIILTPMTRQLIADRAEKLMAEIPIRRFAEAREVATVIEFLCGPASSYVNGQIINVDGGTVHA</sequence>
<dbReference type="Gene3D" id="3.40.50.720">
    <property type="entry name" value="NAD(P)-binding Rossmann-like Domain"/>
    <property type="match status" value="1"/>
</dbReference>